<evidence type="ECO:0000313" key="2">
    <source>
        <dbReference type="EMBL" id="KAJ1171015.1"/>
    </source>
</evidence>
<organism evidence="2 3">
    <name type="scientific">Pleurodeles waltl</name>
    <name type="common">Iberian ribbed newt</name>
    <dbReference type="NCBI Taxonomy" id="8319"/>
    <lineage>
        <taxon>Eukaryota</taxon>
        <taxon>Metazoa</taxon>
        <taxon>Chordata</taxon>
        <taxon>Craniata</taxon>
        <taxon>Vertebrata</taxon>
        <taxon>Euteleostomi</taxon>
        <taxon>Amphibia</taxon>
        <taxon>Batrachia</taxon>
        <taxon>Caudata</taxon>
        <taxon>Salamandroidea</taxon>
        <taxon>Salamandridae</taxon>
        <taxon>Pleurodelinae</taxon>
        <taxon>Pleurodeles</taxon>
    </lineage>
</organism>
<gene>
    <name evidence="2" type="ORF">NDU88_002886</name>
</gene>
<feature type="compositionally biased region" description="Polar residues" evidence="1">
    <location>
        <begin position="105"/>
        <end position="122"/>
    </location>
</feature>
<dbReference type="EMBL" id="JANPWB010000007">
    <property type="protein sequence ID" value="KAJ1171015.1"/>
    <property type="molecule type" value="Genomic_DNA"/>
</dbReference>
<comment type="caution">
    <text evidence="2">The sequence shown here is derived from an EMBL/GenBank/DDBJ whole genome shotgun (WGS) entry which is preliminary data.</text>
</comment>
<protein>
    <submittedName>
        <fullName evidence="2">Uncharacterized protein</fullName>
    </submittedName>
</protein>
<dbReference type="AlphaFoldDB" id="A0AAV7T458"/>
<dbReference type="Proteomes" id="UP001066276">
    <property type="component" value="Chromosome 4_1"/>
</dbReference>
<feature type="region of interest" description="Disordered" evidence="1">
    <location>
        <begin position="92"/>
        <end position="142"/>
    </location>
</feature>
<proteinExistence type="predicted"/>
<name>A0AAV7T458_PLEWA</name>
<accession>A0AAV7T458</accession>
<evidence type="ECO:0000256" key="1">
    <source>
        <dbReference type="SAM" id="MobiDB-lite"/>
    </source>
</evidence>
<reference evidence="2" key="1">
    <citation type="journal article" date="2022" name="bioRxiv">
        <title>Sequencing and chromosome-scale assembly of the giantPleurodeles waltlgenome.</title>
        <authorList>
            <person name="Brown T."/>
            <person name="Elewa A."/>
            <person name="Iarovenko S."/>
            <person name="Subramanian E."/>
            <person name="Araus A.J."/>
            <person name="Petzold A."/>
            <person name="Susuki M."/>
            <person name="Suzuki K.-i.T."/>
            <person name="Hayashi T."/>
            <person name="Toyoda A."/>
            <person name="Oliveira C."/>
            <person name="Osipova E."/>
            <person name="Leigh N.D."/>
            <person name="Simon A."/>
            <person name="Yun M.H."/>
        </authorList>
    </citation>
    <scope>NUCLEOTIDE SEQUENCE</scope>
    <source>
        <strain evidence="2">20211129_DDA</strain>
        <tissue evidence="2">Liver</tissue>
    </source>
</reference>
<evidence type="ECO:0000313" key="3">
    <source>
        <dbReference type="Proteomes" id="UP001066276"/>
    </source>
</evidence>
<keyword evidence="3" id="KW-1185">Reference proteome</keyword>
<sequence>MLIMGPLPGNTKSDAVMSLNFGWARPGEGVIGKDKPGGRSEKEKVNAKYTGIQNVMEKMVTLNQEGKKTAERNIVAKRHTLTVTLSKNSEYVVHSEGRNALKGNLSPQRAGRSQSKNKSNRVQAAAREDTSSLQVLRIGSGR</sequence>